<dbReference type="InterPro" id="IPR004827">
    <property type="entry name" value="bZIP"/>
</dbReference>
<evidence type="ECO:0000313" key="9">
    <source>
        <dbReference type="Proteomes" id="UP001177140"/>
    </source>
</evidence>
<dbReference type="PANTHER" id="PTHR45764">
    <property type="entry name" value="BZIP TRANSCRIPTION FACTOR 44"/>
    <property type="match status" value="1"/>
</dbReference>
<keyword evidence="3" id="KW-0238">DNA-binding</keyword>
<dbReference type="GO" id="GO:0045893">
    <property type="term" value="P:positive regulation of DNA-templated transcription"/>
    <property type="evidence" value="ECO:0007669"/>
    <property type="project" value="TreeGrafter"/>
</dbReference>
<dbReference type="FunFam" id="1.20.5.170:FF:000020">
    <property type="entry name" value="BZIP transcription factor"/>
    <property type="match status" value="1"/>
</dbReference>
<name>A0AA42AZ65_PAPNU</name>
<sequence>MLTSSVGCGVPSLAFEGGFTPWGLEDQEFMSSIFLLQQDPIINSNSNSGSDVEPNQPASNDNVVVVDDERKKRRMISNRESARRSRMRKERHLQDLRNQMNQMKMENRELASRLAVINHSNNVLRRDNDRLRYESSFLRRRLSDIRQILIFRQLQTLSSSSSSISNTTRAGATSVPFKAVNEQLYSLIA</sequence>
<dbReference type="SUPFAM" id="SSF57959">
    <property type="entry name" value="Leucine zipper domain"/>
    <property type="match status" value="1"/>
</dbReference>
<dbReference type="EMBL" id="JAJJMA010272027">
    <property type="protein sequence ID" value="MCL7045642.1"/>
    <property type="molecule type" value="Genomic_DNA"/>
</dbReference>
<dbReference type="Gene3D" id="1.20.5.170">
    <property type="match status" value="1"/>
</dbReference>
<dbReference type="PANTHER" id="PTHR45764:SF21">
    <property type="entry name" value="OS03G0770000 PROTEIN"/>
    <property type="match status" value="1"/>
</dbReference>
<keyword evidence="6" id="KW-0175">Coiled coil</keyword>
<dbReference type="InterPro" id="IPR046347">
    <property type="entry name" value="bZIP_sf"/>
</dbReference>
<evidence type="ECO:0000256" key="6">
    <source>
        <dbReference type="SAM" id="Coils"/>
    </source>
</evidence>
<feature type="domain" description="BZIP" evidence="7">
    <location>
        <begin position="68"/>
        <end position="131"/>
    </location>
</feature>
<keyword evidence="2" id="KW-0805">Transcription regulation</keyword>
<dbReference type="Pfam" id="PF00170">
    <property type="entry name" value="bZIP_1"/>
    <property type="match status" value="1"/>
</dbReference>
<dbReference type="GO" id="GO:0003700">
    <property type="term" value="F:DNA-binding transcription factor activity"/>
    <property type="evidence" value="ECO:0007669"/>
    <property type="project" value="InterPro"/>
</dbReference>
<reference evidence="8" key="1">
    <citation type="submission" date="2022-03" db="EMBL/GenBank/DDBJ databases">
        <title>A functionally conserved STORR gene fusion in Papaver species that diverged 16.8 million years ago.</title>
        <authorList>
            <person name="Catania T."/>
        </authorList>
    </citation>
    <scope>NUCLEOTIDE SEQUENCE</scope>
    <source>
        <strain evidence="8">S-191538</strain>
    </source>
</reference>
<dbReference type="InterPro" id="IPR045314">
    <property type="entry name" value="bZIP_plant_GBF1"/>
</dbReference>
<comment type="caution">
    <text evidence="8">The sequence shown here is derived from an EMBL/GenBank/DDBJ whole genome shotgun (WGS) entry which is preliminary data.</text>
</comment>
<dbReference type="GO" id="GO:0046982">
    <property type="term" value="F:protein heterodimerization activity"/>
    <property type="evidence" value="ECO:0007669"/>
    <property type="project" value="UniProtKB-ARBA"/>
</dbReference>
<dbReference type="GO" id="GO:0005634">
    <property type="term" value="C:nucleus"/>
    <property type="evidence" value="ECO:0007669"/>
    <property type="project" value="UniProtKB-SubCell"/>
</dbReference>
<protein>
    <recommendedName>
        <fullName evidence="7">BZIP domain-containing protein</fullName>
    </recommendedName>
</protein>
<evidence type="ECO:0000313" key="8">
    <source>
        <dbReference type="EMBL" id="MCL7045642.1"/>
    </source>
</evidence>
<keyword evidence="5" id="KW-0539">Nucleus</keyword>
<comment type="subcellular location">
    <subcellularLocation>
        <location evidence="1">Nucleus</location>
    </subcellularLocation>
</comment>
<gene>
    <name evidence="8" type="ORF">MKW94_006361</name>
</gene>
<feature type="coiled-coil region" evidence="6">
    <location>
        <begin position="79"/>
        <end position="113"/>
    </location>
</feature>
<dbReference type="CDD" id="cd14702">
    <property type="entry name" value="bZIP_plant_GBF1"/>
    <property type="match status" value="1"/>
</dbReference>
<evidence type="ECO:0000256" key="4">
    <source>
        <dbReference type="ARBA" id="ARBA00023163"/>
    </source>
</evidence>
<accession>A0AA42AZ65</accession>
<dbReference type="GO" id="GO:0000976">
    <property type="term" value="F:transcription cis-regulatory region binding"/>
    <property type="evidence" value="ECO:0007669"/>
    <property type="project" value="TreeGrafter"/>
</dbReference>
<evidence type="ECO:0000256" key="3">
    <source>
        <dbReference type="ARBA" id="ARBA00023125"/>
    </source>
</evidence>
<dbReference type="PROSITE" id="PS00036">
    <property type="entry name" value="BZIP_BASIC"/>
    <property type="match status" value="1"/>
</dbReference>
<evidence type="ECO:0000256" key="1">
    <source>
        <dbReference type="ARBA" id="ARBA00004123"/>
    </source>
</evidence>
<evidence type="ECO:0000259" key="7">
    <source>
        <dbReference type="PROSITE" id="PS50217"/>
    </source>
</evidence>
<evidence type="ECO:0000256" key="2">
    <source>
        <dbReference type="ARBA" id="ARBA00023015"/>
    </source>
</evidence>
<dbReference type="Proteomes" id="UP001177140">
    <property type="component" value="Unassembled WGS sequence"/>
</dbReference>
<evidence type="ECO:0000256" key="5">
    <source>
        <dbReference type="ARBA" id="ARBA00023242"/>
    </source>
</evidence>
<organism evidence="8 9">
    <name type="scientific">Papaver nudicaule</name>
    <name type="common">Iceland poppy</name>
    <dbReference type="NCBI Taxonomy" id="74823"/>
    <lineage>
        <taxon>Eukaryota</taxon>
        <taxon>Viridiplantae</taxon>
        <taxon>Streptophyta</taxon>
        <taxon>Embryophyta</taxon>
        <taxon>Tracheophyta</taxon>
        <taxon>Spermatophyta</taxon>
        <taxon>Magnoliopsida</taxon>
        <taxon>Ranunculales</taxon>
        <taxon>Papaveraceae</taxon>
        <taxon>Papaveroideae</taxon>
        <taxon>Papaver</taxon>
    </lineage>
</organism>
<keyword evidence="4" id="KW-0804">Transcription</keyword>
<keyword evidence="9" id="KW-1185">Reference proteome</keyword>
<dbReference type="AlphaFoldDB" id="A0AA42AZ65"/>
<dbReference type="PROSITE" id="PS50217">
    <property type="entry name" value="BZIP"/>
    <property type="match status" value="1"/>
</dbReference>
<proteinExistence type="predicted"/>
<dbReference type="SMART" id="SM00338">
    <property type="entry name" value="BRLZ"/>
    <property type="match status" value="1"/>
</dbReference>